<dbReference type="SUPFAM" id="SSF50621">
    <property type="entry name" value="Alanine racemase C-terminal domain-like"/>
    <property type="match status" value="1"/>
</dbReference>
<dbReference type="EMBL" id="CP052909">
    <property type="protein sequence ID" value="QNJ97546.1"/>
    <property type="molecule type" value="Genomic_DNA"/>
</dbReference>
<protein>
    <recommendedName>
        <fullName evidence="4">Alanine racemase</fullName>
        <ecNumber evidence="4">5.1.1.1</ecNumber>
    </recommendedName>
</protein>
<dbReference type="GO" id="GO:0008784">
    <property type="term" value="F:alanine racemase activity"/>
    <property type="evidence" value="ECO:0007669"/>
    <property type="project" value="UniProtKB-UniRule"/>
</dbReference>
<feature type="active site" description="Proton acceptor; specific for L-alanine" evidence="4">
    <location>
        <position position="264"/>
    </location>
</feature>
<organism evidence="8 9">
    <name type="scientific">Constantimarinum furrinae</name>
    <dbReference type="NCBI Taxonomy" id="2562285"/>
    <lineage>
        <taxon>Bacteria</taxon>
        <taxon>Pseudomonadati</taxon>
        <taxon>Bacteroidota</taxon>
        <taxon>Flavobacteriia</taxon>
        <taxon>Flavobacteriales</taxon>
        <taxon>Flavobacteriaceae</taxon>
        <taxon>Altibacter/Constantimarinum group</taxon>
        <taxon>Constantimarinum</taxon>
    </lineage>
</organism>
<dbReference type="InterPro" id="IPR029066">
    <property type="entry name" value="PLP-binding_barrel"/>
</dbReference>
<dbReference type="SMART" id="SM01005">
    <property type="entry name" value="Ala_racemase_C"/>
    <property type="match status" value="1"/>
</dbReference>
<evidence type="ECO:0000256" key="5">
    <source>
        <dbReference type="PIRSR" id="PIRSR600821-50"/>
    </source>
</evidence>
<comment type="function">
    <text evidence="4">Catalyzes the interconversion of L-alanine and D-alanine. May also act on other amino acids.</text>
</comment>
<evidence type="ECO:0000256" key="6">
    <source>
        <dbReference type="PIRSR" id="PIRSR600821-52"/>
    </source>
</evidence>
<feature type="binding site" evidence="4 6">
    <location>
        <position position="313"/>
    </location>
    <ligand>
        <name>substrate</name>
    </ligand>
</feature>
<name>A0A7G8PT80_9FLAO</name>
<dbReference type="Pfam" id="PF01168">
    <property type="entry name" value="Ala_racemase_N"/>
    <property type="match status" value="1"/>
</dbReference>
<dbReference type="KEGG" id="alti:ALE3EI_0972"/>
<dbReference type="GO" id="GO:0030632">
    <property type="term" value="P:D-alanine biosynthetic process"/>
    <property type="evidence" value="ECO:0007669"/>
    <property type="project" value="UniProtKB-UniRule"/>
</dbReference>
<sequence length="369" mass="40747">MQNATETILEIDLNALGHNYRYLTSKIEKTTKVLAVVKAFGYGSDANVIAKELVDLGVDYFAVAYSSEGEALRDQSIETPVLVLHPLPGNFNMIVERCLEPSIYSRRMLTQFIAFAESKKQEHYPIHLKFNTGLNRLGFSEDDLDWITETLKKTNAVQVRSAFSHLAASEDLSEAEFTQKQIGQFRTISEKLIAALDYKPLLHTVNTSGIINYPEAQFDMVRTGIGLYGFGNDSEENKHLKPIATLKTVISQIHKIQPGESVGYNRAYTAKDVERTATLPVGHADGLSRAYGNGTGWVSIHGKRAPIVGNVCMDMVMIDVSNIDCQEGDEVVVFGANPSAEDLSGAIGSIPYELLTAISQRIKRVVCRK</sequence>
<evidence type="ECO:0000256" key="1">
    <source>
        <dbReference type="ARBA" id="ARBA00001933"/>
    </source>
</evidence>
<dbReference type="UniPathway" id="UPA00042">
    <property type="reaction ID" value="UER00497"/>
</dbReference>
<comment type="cofactor">
    <cofactor evidence="1 4 5">
        <name>pyridoxal 5'-phosphate</name>
        <dbReference type="ChEBI" id="CHEBI:597326"/>
    </cofactor>
</comment>
<dbReference type="HAMAP" id="MF_01201">
    <property type="entry name" value="Ala_racemase"/>
    <property type="match status" value="1"/>
</dbReference>
<dbReference type="Gene3D" id="3.20.20.10">
    <property type="entry name" value="Alanine racemase"/>
    <property type="match status" value="1"/>
</dbReference>
<keyword evidence="2 4" id="KW-0663">Pyridoxal phosphate</keyword>
<dbReference type="EC" id="5.1.1.1" evidence="4"/>
<evidence type="ECO:0000256" key="3">
    <source>
        <dbReference type="ARBA" id="ARBA00023235"/>
    </source>
</evidence>
<comment type="similarity">
    <text evidence="4">Belongs to the alanine racemase family.</text>
</comment>
<dbReference type="RefSeq" id="WP_186991463.1">
    <property type="nucleotide sequence ID" value="NZ_CP052909.1"/>
</dbReference>
<evidence type="ECO:0000313" key="8">
    <source>
        <dbReference type="EMBL" id="QNJ97546.1"/>
    </source>
</evidence>
<dbReference type="InterPro" id="IPR011079">
    <property type="entry name" value="Ala_racemase_C"/>
</dbReference>
<dbReference type="Proteomes" id="UP000515514">
    <property type="component" value="Chromosome"/>
</dbReference>
<dbReference type="PANTHER" id="PTHR30511">
    <property type="entry name" value="ALANINE RACEMASE"/>
    <property type="match status" value="1"/>
</dbReference>
<dbReference type="InterPro" id="IPR001608">
    <property type="entry name" value="Ala_racemase_N"/>
</dbReference>
<dbReference type="SUPFAM" id="SSF51419">
    <property type="entry name" value="PLP-binding barrel"/>
    <property type="match status" value="1"/>
</dbReference>
<dbReference type="CDD" id="cd00430">
    <property type="entry name" value="PLPDE_III_AR"/>
    <property type="match status" value="1"/>
</dbReference>
<accession>A0A7G8PT80</accession>
<dbReference type="PRINTS" id="PR00992">
    <property type="entry name" value="ALARACEMASE"/>
</dbReference>
<keyword evidence="9" id="KW-1185">Reference proteome</keyword>
<dbReference type="GO" id="GO:0005829">
    <property type="term" value="C:cytosol"/>
    <property type="evidence" value="ECO:0007669"/>
    <property type="project" value="TreeGrafter"/>
</dbReference>
<dbReference type="PANTHER" id="PTHR30511:SF0">
    <property type="entry name" value="ALANINE RACEMASE, CATABOLIC-RELATED"/>
    <property type="match status" value="1"/>
</dbReference>
<comment type="pathway">
    <text evidence="4">Amino-acid biosynthesis; D-alanine biosynthesis; D-alanine from L-alanine: step 1/1.</text>
</comment>
<evidence type="ECO:0000313" key="9">
    <source>
        <dbReference type="Proteomes" id="UP000515514"/>
    </source>
</evidence>
<feature type="modified residue" description="N6-(pyridoxal phosphate)lysine" evidence="4 5">
    <location>
        <position position="38"/>
    </location>
</feature>
<reference evidence="8 9" key="1">
    <citation type="submission" date="2020-04" db="EMBL/GenBank/DDBJ databases">
        <title>Genome sequence of Altibacter aquimarinus strain ALE3EI.</title>
        <authorList>
            <person name="Oh H.-M."/>
            <person name="Jang D."/>
        </authorList>
    </citation>
    <scope>NUCLEOTIDE SEQUENCE [LARGE SCALE GENOMIC DNA]</scope>
    <source>
        <strain evidence="8 9">ALE3EI</strain>
    </source>
</reference>
<dbReference type="AlphaFoldDB" id="A0A7G8PT80"/>
<dbReference type="Pfam" id="PF00842">
    <property type="entry name" value="Ala_racemase_C"/>
    <property type="match status" value="1"/>
</dbReference>
<feature type="domain" description="Alanine racemase C-terminal" evidence="7">
    <location>
        <begin position="243"/>
        <end position="367"/>
    </location>
</feature>
<comment type="catalytic activity">
    <reaction evidence="4">
        <text>L-alanine = D-alanine</text>
        <dbReference type="Rhea" id="RHEA:20249"/>
        <dbReference type="ChEBI" id="CHEBI:57416"/>
        <dbReference type="ChEBI" id="CHEBI:57972"/>
        <dbReference type="EC" id="5.1.1.1"/>
    </reaction>
</comment>
<feature type="active site" description="Proton acceptor; specific for D-alanine" evidence="4">
    <location>
        <position position="38"/>
    </location>
</feature>
<dbReference type="InterPro" id="IPR009006">
    <property type="entry name" value="Ala_racemase/Decarboxylase_C"/>
</dbReference>
<dbReference type="GO" id="GO:0030170">
    <property type="term" value="F:pyridoxal phosphate binding"/>
    <property type="evidence" value="ECO:0007669"/>
    <property type="project" value="UniProtKB-UniRule"/>
</dbReference>
<evidence type="ECO:0000256" key="4">
    <source>
        <dbReference type="HAMAP-Rule" id="MF_01201"/>
    </source>
</evidence>
<dbReference type="InterPro" id="IPR000821">
    <property type="entry name" value="Ala_racemase"/>
</dbReference>
<evidence type="ECO:0000259" key="7">
    <source>
        <dbReference type="SMART" id="SM01005"/>
    </source>
</evidence>
<feature type="binding site" evidence="4 6">
    <location>
        <position position="136"/>
    </location>
    <ligand>
        <name>substrate</name>
    </ligand>
</feature>
<evidence type="ECO:0000256" key="2">
    <source>
        <dbReference type="ARBA" id="ARBA00022898"/>
    </source>
</evidence>
<dbReference type="NCBIfam" id="TIGR00492">
    <property type="entry name" value="alr"/>
    <property type="match status" value="1"/>
</dbReference>
<dbReference type="Gene3D" id="2.40.37.10">
    <property type="entry name" value="Lyase, Ornithine Decarboxylase, Chain A, domain 1"/>
    <property type="match status" value="1"/>
</dbReference>
<keyword evidence="3 4" id="KW-0413">Isomerase</keyword>
<proteinExistence type="inferred from homology"/>
<gene>
    <name evidence="8" type="ORF">ALE3EI_0972</name>
</gene>